<keyword evidence="14" id="KW-1185">Reference proteome</keyword>
<dbReference type="CDD" id="cd03017">
    <property type="entry name" value="PRX_BCP"/>
    <property type="match status" value="1"/>
</dbReference>
<dbReference type="EMBL" id="CP091092">
    <property type="protein sequence ID" value="WFN37799.1"/>
    <property type="molecule type" value="Genomic_DNA"/>
</dbReference>
<dbReference type="InterPro" id="IPR036249">
    <property type="entry name" value="Thioredoxin-like_sf"/>
</dbReference>
<evidence type="ECO:0000256" key="11">
    <source>
        <dbReference type="PIRSR" id="PIRSR000239-1"/>
    </source>
</evidence>
<evidence type="ECO:0000313" key="13">
    <source>
        <dbReference type="EMBL" id="WFN37799.1"/>
    </source>
</evidence>
<evidence type="ECO:0000256" key="9">
    <source>
        <dbReference type="ARBA" id="ARBA00038489"/>
    </source>
</evidence>
<evidence type="ECO:0000256" key="6">
    <source>
        <dbReference type="ARBA" id="ARBA00023157"/>
    </source>
</evidence>
<dbReference type="Proteomes" id="UP001218895">
    <property type="component" value="Chromosome"/>
</dbReference>
<dbReference type="KEGG" id="manq:L1994_05280"/>
<keyword evidence="5" id="KW-0560">Oxidoreductase</keyword>
<keyword evidence="6" id="KW-1015">Disulfide bond</keyword>
<dbReference type="SUPFAM" id="SSF52833">
    <property type="entry name" value="Thioredoxin-like"/>
    <property type="match status" value="1"/>
</dbReference>
<dbReference type="PANTHER" id="PTHR42801">
    <property type="entry name" value="THIOREDOXIN-DEPENDENT PEROXIDE REDUCTASE"/>
    <property type="match status" value="1"/>
</dbReference>
<reference evidence="13" key="1">
    <citation type="submission" date="2022-01" db="EMBL/GenBank/DDBJ databases">
        <title>Complete genome of Methanomicrobium antiquum DSM 21220.</title>
        <authorList>
            <person name="Chen S.-C."/>
            <person name="You Y.-T."/>
            <person name="Zhou Y.-Z."/>
            <person name="Lai M.-C."/>
        </authorList>
    </citation>
    <scope>NUCLEOTIDE SEQUENCE</scope>
    <source>
        <strain evidence="13">DSM 21220</strain>
    </source>
</reference>
<keyword evidence="3" id="KW-0575">Peroxidase</keyword>
<comment type="catalytic activity">
    <reaction evidence="10">
        <text>a hydroperoxide + [thioredoxin]-dithiol = an alcohol + [thioredoxin]-disulfide + H2O</text>
        <dbReference type="Rhea" id="RHEA:62620"/>
        <dbReference type="Rhea" id="RHEA-COMP:10698"/>
        <dbReference type="Rhea" id="RHEA-COMP:10700"/>
        <dbReference type="ChEBI" id="CHEBI:15377"/>
        <dbReference type="ChEBI" id="CHEBI:29950"/>
        <dbReference type="ChEBI" id="CHEBI:30879"/>
        <dbReference type="ChEBI" id="CHEBI:35924"/>
        <dbReference type="ChEBI" id="CHEBI:50058"/>
        <dbReference type="EC" id="1.11.1.24"/>
    </reaction>
</comment>
<dbReference type="InterPro" id="IPR013766">
    <property type="entry name" value="Thioredoxin_domain"/>
</dbReference>
<evidence type="ECO:0000256" key="8">
    <source>
        <dbReference type="ARBA" id="ARBA00032824"/>
    </source>
</evidence>
<evidence type="ECO:0000256" key="7">
    <source>
        <dbReference type="ARBA" id="ARBA00023284"/>
    </source>
</evidence>
<keyword evidence="4" id="KW-0049">Antioxidant</keyword>
<protein>
    <recommendedName>
        <fullName evidence="2">thioredoxin-dependent peroxiredoxin</fullName>
        <ecNumber evidence="2">1.11.1.24</ecNumber>
    </recommendedName>
    <alternativeName>
        <fullName evidence="8">Thioredoxin peroxidase</fullName>
    </alternativeName>
</protein>
<evidence type="ECO:0000256" key="2">
    <source>
        <dbReference type="ARBA" id="ARBA00013017"/>
    </source>
</evidence>
<evidence type="ECO:0000256" key="4">
    <source>
        <dbReference type="ARBA" id="ARBA00022862"/>
    </source>
</evidence>
<dbReference type="GO" id="GO:0005737">
    <property type="term" value="C:cytoplasm"/>
    <property type="evidence" value="ECO:0007669"/>
    <property type="project" value="TreeGrafter"/>
</dbReference>
<dbReference type="FunFam" id="3.40.30.10:FF:000007">
    <property type="entry name" value="Thioredoxin-dependent thiol peroxidase"/>
    <property type="match status" value="1"/>
</dbReference>
<evidence type="ECO:0000256" key="5">
    <source>
        <dbReference type="ARBA" id="ARBA00023002"/>
    </source>
</evidence>
<name>A0AAF0FSP4_9EURY</name>
<gene>
    <name evidence="13" type="ORF">L1994_05280</name>
</gene>
<dbReference type="EC" id="1.11.1.24" evidence="2"/>
<proteinExistence type="inferred from homology"/>
<dbReference type="InterPro" id="IPR050924">
    <property type="entry name" value="Peroxiredoxin_BCP/PrxQ"/>
</dbReference>
<dbReference type="GO" id="GO:0034599">
    <property type="term" value="P:cellular response to oxidative stress"/>
    <property type="evidence" value="ECO:0007669"/>
    <property type="project" value="TreeGrafter"/>
</dbReference>
<dbReference type="Gene3D" id="3.40.30.10">
    <property type="entry name" value="Glutaredoxin"/>
    <property type="match status" value="1"/>
</dbReference>
<organism evidence="13 14">
    <name type="scientific">Methanomicrobium antiquum</name>
    <dbReference type="NCBI Taxonomy" id="487686"/>
    <lineage>
        <taxon>Archaea</taxon>
        <taxon>Methanobacteriati</taxon>
        <taxon>Methanobacteriota</taxon>
        <taxon>Stenosarchaea group</taxon>
        <taxon>Methanomicrobia</taxon>
        <taxon>Methanomicrobiales</taxon>
        <taxon>Methanomicrobiaceae</taxon>
        <taxon>Methanomicrobium</taxon>
    </lineage>
</organism>
<dbReference type="GO" id="GO:0008379">
    <property type="term" value="F:thioredoxin peroxidase activity"/>
    <property type="evidence" value="ECO:0007669"/>
    <property type="project" value="TreeGrafter"/>
</dbReference>
<evidence type="ECO:0000256" key="1">
    <source>
        <dbReference type="ARBA" id="ARBA00011245"/>
    </source>
</evidence>
<evidence type="ECO:0000256" key="10">
    <source>
        <dbReference type="ARBA" id="ARBA00049091"/>
    </source>
</evidence>
<dbReference type="Pfam" id="PF00578">
    <property type="entry name" value="AhpC-TSA"/>
    <property type="match status" value="1"/>
</dbReference>
<comment type="similarity">
    <text evidence="9">Belongs to the peroxiredoxin family. BCP/PrxQ subfamily.</text>
</comment>
<dbReference type="InterPro" id="IPR024706">
    <property type="entry name" value="Peroxiredoxin_AhpC-typ"/>
</dbReference>
<comment type="subunit">
    <text evidence="1">Monomer.</text>
</comment>
<evidence type="ECO:0000256" key="3">
    <source>
        <dbReference type="ARBA" id="ARBA00022559"/>
    </source>
</evidence>
<evidence type="ECO:0000259" key="12">
    <source>
        <dbReference type="PROSITE" id="PS51352"/>
    </source>
</evidence>
<sequence length="137" mass="15805">MNNSEICLSVFKGKRIVLYFYPKDNTSACTKEAVSFTEKDNKFGEHNAVIIGISPDSCESHKKFSEKHNLSVILLSDPEHKVLDSYGVWKLKKMYGREYMGVERTTFLISETGKIEFIWRKVRVKGHVEEVLEKLIS</sequence>
<accession>A0AAF0FSP4</accession>
<feature type="domain" description="Thioredoxin" evidence="12">
    <location>
        <begin position="1"/>
        <end position="137"/>
    </location>
</feature>
<dbReference type="PIRSF" id="PIRSF000239">
    <property type="entry name" value="AHPC"/>
    <property type="match status" value="1"/>
</dbReference>
<dbReference type="AlphaFoldDB" id="A0AAF0FSP4"/>
<keyword evidence="7" id="KW-0676">Redox-active center</keyword>
<dbReference type="PROSITE" id="PS51352">
    <property type="entry name" value="THIOREDOXIN_2"/>
    <property type="match status" value="1"/>
</dbReference>
<dbReference type="GO" id="GO:0045454">
    <property type="term" value="P:cell redox homeostasis"/>
    <property type="evidence" value="ECO:0007669"/>
    <property type="project" value="TreeGrafter"/>
</dbReference>
<feature type="active site" description="Cysteine sulfenic acid (-SOH) intermediate; for peroxidase activity" evidence="11">
    <location>
        <position position="29"/>
    </location>
</feature>
<dbReference type="PANTHER" id="PTHR42801:SF4">
    <property type="entry name" value="AHPC_TSA FAMILY PROTEIN"/>
    <property type="match status" value="1"/>
</dbReference>
<evidence type="ECO:0000313" key="14">
    <source>
        <dbReference type="Proteomes" id="UP001218895"/>
    </source>
</evidence>
<dbReference type="InterPro" id="IPR000866">
    <property type="entry name" value="AhpC/TSA"/>
</dbReference>